<gene>
    <name evidence="2" type="ORF">SAMN05443637_12336</name>
</gene>
<reference evidence="2 3" key="1">
    <citation type="submission" date="2016-11" db="EMBL/GenBank/DDBJ databases">
        <authorList>
            <person name="Jaros S."/>
            <person name="Januszkiewicz K."/>
            <person name="Wedrychowicz H."/>
        </authorList>
    </citation>
    <scope>NUCLEOTIDE SEQUENCE [LARGE SCALE GENOMIC DNA]</scope>
    <source>
        <strain evidence="2 3">DSM 43832</strain>
    </source>
</reference>
<dbReference type="Proteomes" id="UP000184363">
    <property type="component" value="Unassembled WGS sequence"/>
</dbReference>
<dbReference type="RefSeq" id="WP_073459788.1">
    <property type="nucleotide sequence ID" value="NZ_CALGVN010000020.1"/>
</dbReference>
<feature type="domain" description="PucR C-terminal helix-turn-helix" evidence="1">
    <location>
        <begin position="296"/>
        <end position="343"/>
    </location>
</feature>
<dbReference type="Gene3D" id="1.10.10.2840">
    <property type="entry name" value="PucR C-terminal helix-turn-helix domain"/>
    <property type="match status" value="1"/>
</dbReference>
<accession>A0A1M6ZBU9</accession>
<sequence>MTLSDLPVGRIETLRFLDDLLVRHPPVEEAIAEVARRLDRVVAIETTRSRAVVACPLAGMTTHWPRDVAVEATPRGVRIALGPPAHPDDPLLIERLAVLAIVLLDREALTVPARSEAEQVALLIDRTASPARRNQALLGLGLHPTTPLRAFTAAGPERTLAAFTAALSATGTRVLATTRARTTVLLRISGVDDIDRLDVPRGLQVSVSRVHPASAAPRARREADGAFRFTQPSPRDRGPYPIEEGVLVRTEVVNGYDILADALTPEQISRIGDVRALDEVLAVGGADMLSTLDVVATGSIRRAARSLRVHHNSVLHRVAQAERLLGFGLNDAYGRNRLFLALTLRRIRQTHGMV</sequence>
<protein>
    <submittedName>
        <fullName evidence="2">PucR C-terminal helix-turn-helix domain-containing protein</fullName>
    </submittedName>
</protein>
<dbReference type="AlphaFoldDB" id="A0A1M6ZBU9"/>
<evidence type="ECO:0000313" key="3">
    <source>
        <dbReference type="Proteomes" id="UP000184363"/>
    </source>
</evidence>
<dbReference type="InterPro" id="IPR025736">
    <property type="entry name" value="PucR_C-HTH_dom"/>
</dbReference>
<evidence type="ECO:0000259" key="1">
    <source>
        <dbReference type="Pfam" id="PF13556"/>
    </source>
</evidence>
<dbReference type="EMBL" id="FRAP01000023">
    <property type="protein sequence ID" value="SHL27996.1"/>
    <property type="molecule type" value="Genomic_DNA"/>
</dbReference>
<dbReference type="STRING" id="1848.SAMN05443637_12336"/>
<evidence type="ECO:0000313" key="2">
    <source>
        <dbReference type="EMBL" id="SHL27996.1"/>
    </source>
</evidence>
<organism evidence="2 3">
    <name type="scientific">Pseudonocardia thermophila</name>
    <dbReference type="NCBI Taxonomy" id="1848"/>
    <lineage>
        <taxon>Bacteria</taxon>
        <taxon>Bacillati</taxon>
        <taxon>Actinomycetota</taxon>
        <taxon>Actinomycetes</taxon>
        <taxon>Pseudonocardiales</taxon>
        <taxon>Pseudonocardiaceae</taxon>
        <taxon>Pseudonocardia</taxon>
    </lineage>
</organism>
<name>A0A1M6ZBU9_PSETH</name>
<keyword evidence="3" id="KW-1185">Reference proteome</keyword>
<dbReference type="Pfam" id="PF13556">
    <property type="entry name" value="HTH_30"/>
    <property type="match status" value="1"/>
</dbReference>
<proteinExistence type="predicted"/>
<dbReference type="OrthoDB" id="5051269at2"/>
<dbReference type="InterPro" id="IPR042070">
    <property type="entry name" value="PucR_C-HTH_sf"/>
</dbReference>